<protein>
    <submittedName>
        <fullName evidence="2">Uncharacterized protein</fullName>
    </submittedName>
</protein>
<evidence type="ECO:0000313" key="3">
    <source>
        <dbReference type="Proteomes" id="UP000294003"/>
    </source>
</evidence>
<sequence length="86" mass="9067">MDSGAHGDKKQAVAVDAEAQAAATPTRDADADIEPGEIRLPTGEIVNASGHRQELERNFVSLSSDNFLLAPASTPLDFALTHRLLG</sequence>
<evidence type="ECO:0000256" key="1">
    <source>
        <dbReference type="SAM" id="MobiDB-lite"/>
    </source>
</evidence>
<feature type="compositionally biased region" description="Basic and acidic residues" evidence="1">
    <location>
        <begin position="1"/>
        <end position="11"/>
    </location>
</feature>
<dbReference type="EMBL" id="QJNS01000413">
    <property type="protein sequence ID" value="RYO78039.1"/>
    <property type="molecule type" value="Genomic_DNA"/>
</dbReference>
<comment type="caution">
    <text evidence="2">The sequence shown here is derived from an EMBL/GenBank/DDBJ whole genome shotgun (WGS) entry which is preliminary data.</text>
</comment>
<evidence type="ECO:0000313" key="2">
    <source>
        <dbReference type="EMBL" id="RYO78039.1"/>
    </source>
</evidence>
<name>A0ABY0GVS8_9PEZI</name>
<dbReference type="Proteomes" id="UP000294003">
    <property type="component" value="Unassembled WGS sequence"/>
</dbReference>
<keyword evidence="3" id="KW-1185">Reference proteome</keyword>
<feature type="compositionally biased region" description="Low complexity" evidence="1">
    <location>
        <begin position="12"/>
        <end position="26"/>
    </location>
</feature>
<feature type="region of interest" description="Disordered" evidence="1">
    <location>
        <begin position="1"/>
        <end position="33"/>
    </location>
</feature>
<accession>A0ABY0GVS8</accession>
<gene>
    <name evidence="2" type="ORF">DL762_008915</name>
</gene>
<organism evidence="2 3">
    <name type="scientific">Monosporascus cannonballus</name>
    <dbReference type="NCBI Taxonomy" id="155416"/>
    <lineage>
        <taxon>Eukaryota</taxon>
        <taxon>Fungi</taxon>
        <taxon>Dikarya</taxon>
        <taxon>Ascomycota</taxon>
        <taxon>Pezizomycotina</taxon>
        <taxon>Sordariomycetes</taxon>
        <taxon>Xylariomycetidae</taxon>
        <taxon>Xylariales</taxon>
        <taxon>Xylariales incertae sedis</taxon>
        <taxon>Monosporascus</taxon>
    </lineage>
</organism>
<proteinExistence type="predicted"/>
<reference evidence="2 3" key="1">
    <citation type="submission" date="2018-06" db="EMBL/GenBank/DDBJ databases">
        <title>Complete Genomes of Monosporascus.</title>
        <authorList>
            <person name="Robinson A.J."/>
            <person name="Natvig D.O."/>
        </authorList>
    </citation>
    <scope>NUCLEOTIDE SEQUENCE [LARGE SCALE GENOMIC DNA]</scope>
    <source>
        <strain evidence="2 3">CBS 609.92</strain>
    </source>
</reference>